<protein>
    <submittedName>
        <fullName evidence="1">Uncharacterized protein</fullName>
    </submittedName>
</protein>
<accession>A0A7J9KAF2</accession>
<feature type="non-terminal residue" evidence="1">
    <location>
        <position position="37"/>
    </location>
</feature>
<sequence>MALSSDEVLHMFEEPLLEIKEILKEENTLDNSFMNSP</sequence>
<reference evidence="1 2" key="1">
    <citation type="journal article" date="2019" name="Genome Biol. Evol.">
        <title>Insights into the evolution of the New World diploid cottons (Gossypium, subgenus Houzingenia) based on genome sequencing.</title>
        <authorList>
            <person name="Grover C.E."/>
            <person name="Arick M.A. 2nd"/>
            <person name="Thrash A."/>
            <person name="Conover J.L."/>
            <person name="Sanders W.S."/>
            <person name="Peterson D.G."/>
            <person name="Frelichowski J.E."/>
            <person name="Scheffler J.A."/>
            <person name="Scheffler B.E."/>
            <person name="Wendel J.F."/>
        </authorList>
    </citation>
    <scope>NUCLEOTIDE SEQUENCE [LARGE SCALE GENOMIC DNA]</scope>
    <source>
        <strain evidence="1">6</strain>
        <tissue evidence="1">Leaf</tissue>
    </source>
</reference>
<evidence type="ECO:0000313" key="2">
    <source>
        <dbReference type="Proteomes" id="UP000593575"/>
    </source>
</evidence>
<organism evidence="1 2">
    <name type="scientific">Gossypium armourianum</name>
    <dbReference type="NCBI Taxonomy" id="34283"/>
    <lineage>
        <taxon>Eukaryota</taxon>
        <taxon>Viridiplantae</taxon>
        <taxon>Streptophyta</taxon>
        <taxon>Embryophyta</taxon>
        <taxon>Tracheophyta</taxon>
        <taxon>Spermatophyta</taxon>
        <taxon>Magnoliopsida</taxon>
        <taxon>eudicotyledons</taxon>
        <taxon>Gunneridae</taxon>
        <taxon>Pentapetalae</taxon>
        <taxon>rosids</taxon>
        <taxon>malvids</taxon>
        <taxon>Malvales</taxon>
        <taxon>Malvaceae</taxon>
        <taxon>Malvoideae</taxon>
        <taxon>Gossypium</taxon>
    </lineage>
</organism>
<dbReference type="Proteomes" id="UP000593575">
    <property type="component" value="Unassembled WGS sequence"/>
</dbReference>
<evidence type="ECO:0000313" key="1">
    <source>
        <dbReference type="EMBL" id="MBA0843423.1"/>
    </source>
</evidence>
<gene>
    <name evidence="1" type="ORF">Goarm_000615</name>
</gene>
<proteinExistence type="predicted"/>
<dbReference type="EMBL" id="JABFAE010000013">
    <property type="protein sequence ID" value="MBA0843423.1"/>
    <property type="molecule type" value="Genomic_DNA"/>
</dbReference>
<name>A0A7J9KAF2_9ROSI</name>
<keyword evidence="2" id="KW-1185">Reference proteome</keyword>
<comment type="caution">
    <text evidence="1">The sequence shown here is derived from an EMBL/GenBank/DDBJ whole genome shotgun (WGS) entry which is preliminary data.</text>
</comment>
<dbReference type="AlphaFoldDB" id="A0A7J9KAF2"/>